<dbReference type="VEuPathDB" id="GiardiaDB:GMRT_13583"/>
<dbReference type="Pfam" id="PF08662">
    <property type="entry name" value="eIF2A"/>
    <property type="match status" value="1"/>
</dbReference>
<keyword evidence="7" id="KW-1185">Reference proteome</keyword>
<evidence type="ECO:0000313" key="7">
    <source>
        <dbReference type="Proteomes" id="UP000315496"/>
    </source>
</evidence>
<sequence>MIVTGSTDGVQLWEFSGRTLCERARLSDTYCGFSSQLLPSGQLLFTFANTPKSLVFRTIASALHPEDVIEETSVEFDVLIDAFEVVGGGRLALIRLERQEENVVLYHIKARKVLHTLRSGAIVMNSHTVLWPYTVSDDGKYISYQDGAIIHVYELLEDQTLELLGYTGAVVKGESVRNVTCHFTPTLKISSDQLPEHCLLICMPSKSKGGAGYAMLYKLTQLIKCENPTLENVAVPPYMYQKLQACDRYEACFGESGTWLLLRCKSEVDTSEKGHYYGTSTLYFFNLNARIIECIGGKDQYVHAFSIKPTLKAISPTDTLIEEQFIVIFGTPPPKAQEYVVRSRLGRHGHVTDLTLNSTLGSLAVNSISWEPAGRFALLRGEVGMNGESKLVRLAIGGEPTCIASTTIYSKTCASISPSGDIVMYGVTRPRFNVDNGIELFDLQLKPLTHKAFTGLFYCGFLPFTEKDYAVKPLCDVPSGQSLKDVKKATGGKYVPPSQRGKK</sequence>
<dbReference type="GO" id="GO:0003729">
    <property type="term" value="F:mRNA binding"/>
    <property type="evidence" value="ECO:0007669"/>
    <property type="project" value="TreeGrafter"/>
</dbReference>
<keyword evidence="4" id="KW-0648">Protein biosynthesis</keyword>
<evidence type="ECO:0000313" key="6">
    <source>
        <dbReference type="EMBL" id="TNJ30003.1"/>
    </source>
</evidence>
<keyword evidence="3" id="KW-0677">Repeat</keyword>
<protein>
    <submittedName>
        <fullName evidence="6">Eukaryotic translation initiation factor eIF2A</fullName>
    </submittedName>
</protein>
<dbReference type="GO" id="GO:0003743">
    <property type="term" value="F:translation initiation factor activity"/>
    <property type="evidence" value="ECO:0007669"/>
    <property type="project" value="UniProtKB-KW"/>
</dbReference>
<evidence type="ECO:0000259" key="5">
    <source>
        <dbReference type="Pfam" id="PF08662"/>
    </source>
</evidence>
<comment type="caution">
    <text evidence="6">The sequence shown here is derived from an EMBL/GenBank/DDBJ whole genome shotgun (WGS) entry which is preliminary data.</text>
</comment>
<evidence type="ECO:0000256" key="2">
    <source>
        <dbReference type="ARBA" id="ARBA00022574"/>
    </source>
</evidence>
<proteinExistence type="predicted"/>
<dbReference type="GO" id="GO:0022627">
    <property type="term" value="C:cytosolic small ribosomal subunit"/>
    <property type="evidence" value="ECO:0007669"/>
    <property type="project" value="TreeGrafter"/>
</dbReference>
<evidence type="ECO:0000256" key="4">
    <source>
        <dbReference type="ARBA" id="ARBA00022917"/>
    </source>
</evidence>
<dbReference type="Proteomes" id="UP000315496">
    <property type="component" value="Chromosome 1"/>
</dbReference>
<reference evidence="6 7" key="1">
    <citation type="submission" date="2019-05" db="EMBL/GenBank/DDBJ databases">
        <title>The compact genome of Giardia muris reveals important steps in the evolution of intestinal protozoan parasites.</title>
        <authorList>
            <person name="Xu F."/>
            <person name="Jimenez-Gonzalez A."/>
            <person name="Einarsson E."/>
            <person name="Astvaldsson A."/>
            <person name="Peirasmaki D."/>
            <person name="Eckmann L."/>
            <person name="Andersson J.O."/>
            <person name="Svard S.G."/>
            <person name="Jerlstrom-Hultqvist J."/>
        </authorList>
    </citation>
    <scope>NUCLEOTIDE SEQUENCE [LARGE SCALE GENOMIC DNA]</scope>
    <source>
        <strain evidence="6 7">Roberts-Thomson</strain>
    </source>
</reference>
<dbReference type="InterPro" id="IPR013979">
    <property type="entry name" value="TIF_beta_prop-like"/>
</dbReference>
<dbReference type="PANTHER" id="PTHR13227:SF0">
    <property type="entry name" value="EUKARYOTIC TRANSLATION INITIATION FACTOR 2A"/>
    <property type="match status" value="1"/>
</dbReference>
<dbReference type="EMBL" id="VDLU01000001">
    <property type="protein sequence ID" value="TNJ30003.1"/>
    <property type="molecule type" value="Genomic_DNA"/>
</dbReference>
<dbReference type="PANTHER" id="PTHR13227">
    <property type="entry name" value="EUKARYOTIC TRANSLATION INITIATION FACTOR 2A"/>
    <property type="match status" value="1"/>
</dbReference>
<dbReference type="OrthoDB" id="10250414at2759"/>
<dbReference type="SUPFAM" id="SSF82171">
    <property type="entry name" value="DPP6 N-terminal domain-like"/>
    <property type="match status" value="1"/>
</dbReference>
<feature type="domain" description="Translation initiation factor beta propellor-like" evidence="5">
    <location>
        <begin position="244"/>
        <end position="457"/>
    </location>
</feature>
<gene>
    <name evidence="6" type="ORF">GMRT_13583</name>
</gene>
<keyword evidence="2" id="KW-0853">WD repeat</keyword>
<dbReference type="InterPro" id="IPR011387">
    <property type="entry name" value="TIF2A"/>
</dbReference>
<organism evidence="6 7">
    <name type="scientific">Giardia muris</name>
    <dbReference type="NCBI Taxonomy" id="5742"/>
    <lineage>
        <taxon>Eukaryota</taxon>
        <taxon>Metamonada</taxon>
        <taxon>Diplomonadida</taxon>
        <taxon>Hexamitidae</taxon>
        <taxon>Giardiinae</taxon>
        <taxon>Giardia</taxon>
    </lineage>
</organism>
<dbReference type="GO" id="GO:0000049">
    <property type="term" value="F:tRNA binding"/>
    <property type="evidence" value="ECO:0007669"/>
    <property type="project" value="TreeGrafter"/>
</dbReference>
<evidence type="ECO:0000256" key="3">
    <source>
        <dbReference type="ARBA" id="ARBA00022737"/>
    </source>
</evidence>
<name>A0A4Z1T7E4_GIAMU</name>
<dbReference type="GO" id="GO:0043022">
    <property type="term" value="F:ribosome binding"/>
    <property type="evidence" value="ECO:0007669"/>
    <property type="project" value="TreeGrafter"/>
</dbReference>
<accession>A0A4Z1T7E4</accession>
<evidence type="ECO:0000256" key="1">
    <source>
        <dbReference type="ARBA" id="ARBA00022540"/>
    </source>
</evidence>
<dbReference type="AlphaFoldDB" id="A0A4Z1T7E4"/>
<keyword evidence="1 6" id="KW-0396">Initiation factor</keyword>